<protein>
    <recommendedName>
        <fullName evidence="1">T6SS Phospholipase effector Tle1-like catalytic domain-containing protein</fullName>
    </recommendedName>
</protein>
<proteinExistence type="predicted"/>
<keyword evidence="3" id="KW-1185">Reference proteome</keyword>
<dbReference type="InterPro" id="IPR018712">
    <property type="entry name" value="Tle1-like_cat"/>
</dbReference>
<dbReference type="OrthoDB" id="4850938at2759"/>
<accession>A0A553HWH4</accession>
<dbReference type="Pfam" id="PF09994">
    <property type="entry name" value="T6SS_Tle1-like_cat"/>
    <property type="match status" value="1"/>
</dbReference>
<gene>
    <name evidence="2" type="ORF">FHL15_006905</name>
</gene>
<dbReference type="AlphaFoldDB" id="A0A553HWH4"/>
<sequence>MERHNSSSSTKSRNYTGSAECVRKKLFVFCNGTWQDGVNNKRPLTNVATLARSLEGVADDNYLQVVDYDNGVGNATNLSAHLVDGATDRGKFPILESNWYHLLIINRYID</sequence>
<reference evidence="3" key="1">
    <citation type="submission" date="2019-06" db="EMBL/GenBank/DDBJ databases">
        <title>Draft genome sequence of the griseofulvin-producing fungus Xylaria cubensis strain G536.</title>
        <authorList>
            <person name="Mead M.E."/>
            <person name="Raja H.A."/>
            <person name="Steenwyk J.L."/>
            <person name="Knowles S.L."/>
            <person name="Oberlies N.H."/>
            <person name="Rokas A."/>
        </authorList>
    </citation>
    <scope>NUCLEOTIDE SEQUENCE [LARGE SCALE GENOMIC DNA]</scope>
    <source>
        <strain evidence="3">G536</strain>
    </source>
</reference>
<dbReference type="STRING" id="2512241.A0A553HWH4"/>
<comment type="caution">
    <text evidence="2">The sequence shown here is derived from an EMBL/GenBank/DDBJ whole genome shotgun (WGS) entry which is preliminary data.</text>
</comment>
<organism evidence="2 3">
    <name type="scientific">Xylaria flabelliformis</name>
    <dbReference type="NCBI Taxonomy" id="2512241"/>
    <lineage>
        <taxon>Eukaryota</taxon>
        <taxon>Fungi</taxon>
        <taxon>Dikarya</taxon>
        <taxon>Ascomycota</taxon>
        <taxon>Pezizomycotina</taxon>
        <taxon>Sordariomycetes</taxon>
        <taxon>Xylariomycetidae</taxon>
        <taxon>Xylariales</taxon>
        <taxon>Xylariaceae</taxon>
        <taxon>Xylaria</taxon>
    </lineage>
</organism>
<feature type="domain" description="T6SS Phospholipase effector Tle1-like catalytic" evidence="1">
    <location>
        <begin position="24"/>
        <end position="83"/>
    </location>
</feature>
<name>A0A553HWH4_9PEZI</name>
<dbReference type="Proteomes" id="UP000319160">
    <property type="component" value="Unassembled WGS sequence"/>
</dbReference>
<evidence type="ECO:0000313" key="3">
    <source>
        <dbReference type="Proteomes" id="UP000319160"/>
    </source>
</evidence>
<evidence type="ECO:0000313" key="2">
    <source>
        <dbReference type="EMBL" id="TRX92290.1"/>
    </source>
</evidence>
<dbReference type="EMBL" id="VFLP01000038">
    <property type="protein sequence ID" value="TRX92290.1"/>
    <property type="molecule type" value="Genomic_DNA"/>
</dbReference>
<evidence type="ECO:0000259" key="1">
    <source>
        <dbReference type="Pfam" id="PF09994"/>
    </source>
</evidence>